<dbReference type="InterPro" id="IPR053148">
    <property type="entry name" value="PD-DEXK-like_domain"/>
</dbReference>
<dbReference type="InterPro" id="IPR041527">
    <property type="entry name" value="YhcG_N"/>
</dbReference>
<dbReference type="EMBL" id="UYIV01000001">
    <property type="protein sequence ID" value="VDH05123.1"/>
    <property type="molecule type" value="Genomic_DNA"/>
</dbReference>
<dbReference type="InterPro" id="IPR009362">
    <property type="entry name" value="YhcG_C"/>
</dbReference>
<reference evidence="3 4" key="1">
    <citation type="submission" date="2018-11" db="EMBL/GenBank/DDBJ databases">
        <authorList>
            <consortium name="Pathogen Informatics"/>
        </authorList>
    </citation>
    <scope>NUCLEOTIDE SEQUENCE [LARGE SCALE GENOMIC DNA]</scope>
    <source>
        <strain evidence="3 4">NCTC12929</strain>
    </source>
</reference>
<evidence type="ECO:0000313" key="3">
    <source>
        <dbReference type="EMBL" id="VDH05123.1"/>
    </source>
</evidence>
<evidence type="ECO:0000259" key="1">
    <source>
        <dbReference type="Pfam" id="PF06250"/>
    </source>
</evidence>
<dbReference type="PANTHER" id="PTHR30547">
    <property type="entry name" value="UNCHARACTERIZED PROTEIN YHCG-RELATED"/>
    <property type="match status" value="1"/>
</dbReference>
<feature type="domain" description="YhcG PDDEXK nuclease" evidence="1">
    <location>
        <begin position="181"/>
        <end position="331"/>
    </location>
</feature>
<dbReference type="Proteomes" id="UP000270205">
    <property type="component" value="Unassembled WGS sequence"/>
</dbReference>
<protein>
    <submittedName>
        <fullName evidence="3">Uncharacterized conserved protein</fullName>
    </submittedName>
</protein>
<dbReference type="AlphaFoldDB" id="A0A7Z9CGI3"/>
<dbReference type="REBASE" id="423572">
    <property type="entry name" value="S3.Cin12929ORF1771P"/>
</dbReference>
<proteinExistence type="predicted"/>
<dbReference type="Gene3D" id="3.40.1350.10">
    <property type="match status" value="1"/>
</dbReference>
<dbReference type="GO" id="GO:0003676">
    <property type="term" value="F:nucleic acid binding"/>
    <property type="evidence" value="ECO:0007669"/>
    <property type="project" value="InterPro"/>
</dbReference>
<evidence type="ECO:0000259" key="2">
    <source>
        <dbReference type="Pfam" id="PF17761"/>
    </source>
</evidence>
<comment type="caution">
    <text evidence="3">The sequence shown here is derived from an EMBL/GenBank/DDBJ whole genome shotgun (WGS) entry which is preliminary data.</text>
</comment>
<gene>
    <name evidence="3" type="ORF">NCTC12929_01776</name>
</gene>
<sequence length="346" mass="41104">MNKNKNIQHTDALFSDLCSLIDSSKNRVAVFVNSEVILMNWHIGKRIKENVLHNKRAEYGKEVIKNISLKLTEKYGKGWGEKHLQHCLRSAEAFSEEEIHYAMRRQLSWTHIRTFSYIEDSLKRLFYIEMCIIEHWNTRTLDKKIGEQLYERTAISKKPENIIKAELSQIRNTQQLTPDLVFRNTYFLNMLGLPDIFSEKDLETAILNQIQDFIKELGTDFAFLDRQKRITIDQTDYFMDLLFYHRGLRRLVVIELKLGKFKPEYEGQMLLYLRYLDKNERRENEDSPIGLILCSEGNTEHIEYFMLEDSNIKVAQYYTQLPDKKLLQEKLHRAIQIAKEISINKK</sequence>
<dbReference type="PANTHER" id="PTHR30547:SF5">
    <property type="entry name" value="NUCLEASE YHCG-RELATED"/>
    <property type="match status" value="1"/>
</dbReference>
<dbReference type="RefSeq" id="WP_002664132.1">
    <property type="nucleotide sequence ID" value="NZ_JAXFPJ010000036.1"/>
</dbReference>
<organism evidence="3 4">
    <name type="scientific">Bergeyella zoohelcum</name>
    <dbReference type="NCBI Taxonomy" id="1015"/>
    <lineage>
        <taxon>Bacteria</taxon>
        <taxon>Pseudomonadati</taxon>
        <taxon>Bacteroidota</taxon>
        <taxon>Flavobacteriia</taxon>
        <taxon>Flavobacteriales</taxon>
        <taxon>Weeksellaceae</taxon>
        <taxon>Bergeyella</taxon>
    </lineage>
</organism>
<dbReference type="InterPro" id="IPR011856">
    <property type="entry name" value="tRNA_endonuc-like_dom_sf"/>
</dbReference>
<dbReference type="Pfam" id="PF17761">
    <property type="entry name" value="DUF1016_N"/>
    <property type="match status" value="1"/>
</dbReference>
<dbReference type="Pfam" id="PF06250">
    <property type="entry name" value="YhcG_C"/>
    <property type="match status" value="1"/>
</dbReference>
<evidence type="ECO:0000313" key="4">
    <source>
        <dbReference type="Proteomes" id="UP000270205"/>
    </source>
</evidence>
<name>A0A7Z9CGI3_9FLAO</name>
<accession>A0A7Z9CGI3</accession>
<feature type="domain" description="YhcG N-terminal" evidence="2">
    <location>
        <begin position="18"/>
        <end position="152"/>
    </location>
</feature>